<feature type="region of interest" description="Disordered" evidence="1">
    <location>
        <begin position="1"/>
        <end position="30"/>
    </location>
</feature>
<dbReference type="Proteomes" id="UP000762676">
    <property type="component" value="Unassembled WGS sequence"/>
</dbReference>
<name>A0AAV4IM46_9GAST</name>
<proteinExistence type="predicted"/>
<feature type="compositionally biased region" description="Low complexity" evidence="1">
    <location>
        <begin position="19"/>
        <end position="30"/>
    </location>
</feature>
<protein>
    <submittedName>
        <fullName evidence="2">Uncharacterized protein</fullName>
    </submittedName>
</protein>
<reference evidence="2 3" key="1">
    <citation type="journal article" date="2021" name="Elife">
        <title>Chloroplast acquisition without the gene transfer in kleptoplastic sea slugs, Plakobranchus ocellatus.</title>
        <authorList>
            <person name="Maeda T."/>
            <person name="Takahashi S."/>
            <person name="Yoshida T."/>
            <person name="Shimamura S."/>
            <person name="Takaki Y."/>
            <person name="Nagai Y."/>
            <person name="Toyoda A."/>
            <person name="Suzuki Y."/>
            <person name="Arimoto A."/>
            <person name="Ishii H."/>
            <person name="Satoh N."/>
            <person name="Nishiyama T."/>
            <person name="Hasebe M."/>
            <person name="Maruyama T."/>
            <person name="Minagawa J."/>
            <person name="Obokata J."/>
            <person name="Shigenobu S."/>
        </authorList>
    </citation>
    <scope>NUCLEOTIDE SEQUENCE [LARGE SCALE GENOMIC DNA]</scope>
</reference>
<accession>A0AAV4IM46</accession>
<evidence type="ECO:0000313" key="2">
    <source>
        <dbReference type="EMBL" id="GFS11703.1"/>
    </source>
</evidence>
<evidence type="ECO:0000256" key="1">
    <source>
        <dbReference type="SAM" id="MobiDB-lite"/>
    </source>
</evidence>
<dbReference type="AlphaFoldDB" id="A0AAV4IM46"/>
<keyword evidence="3" id="KW-1185">Reference proteome</keyword>
<comment type="caution">
    <text evidence="2">The sequence shown here is derived from an EMBL/GenBank/DDBJ whole genome shotgun (WGS) entry which is preliminary data.</text>
</comment>
<gene>
    <name evidence="2" type="ORF">ElyMa_001353500</name>
</gene>
<dbReference type="EMBL" id="BMAT01002688">
    <property type="protein sequence ID" value="GFS11703.1"/>
    <property type="molecule type" value="Genomic_DNA"/>
</dbReference>
<sequence length="80" mass="8836">MIRNLKRLKASEGQEQSDTSARTTSGATGTLLEWDVNRSCIDAEVKEANSTSEKTYRGGQNRVPWRSVVAALYSSENQEA</sequence>
<evidence type="ECO:0000313" key="3">
    <source>
        <dbReference type="Proteomes" id="UP000762676"/>
    </source>
</evidence>
<organism evidence="2 3">
    <name type="scientific">Elysia marginata</name>
    <dbReference type="NCBI Taxonomy" id="1093978"/>
    <lineage>
        <taxon>Eukaryota</taxon>
        <taxon>Metazoa</taxon>
        <taxon>Spiralia</taxon>
        <taxon>Lophotrochozoa</taxon>
        <taxon>Mollusca</taxon>
        <taxon>Gastropoda</taxon>
        <taxon>Heterobranchia</taxon>
        <taxon>Euthyneura</taxon>
        <taxon>Panpulmonata</taxon>
        <taxon>Sacoglossa</taxon>
        <taxon>Placobranchoidea</taxon>
        <taxon>Plakobranchidae</taxon>
        <taxon>Elysia</taxon>
    </lineage>
</organism>